<evidence type="ECO:0000259" key="6">
    <source>
        <dbReference type="Pfam" id="PF00724"/>
    </source>
</evidence>
<organism evidence="7 8">
    <name type="scientific">Bifidobacterium subtile</name>
    <dbReference type="NCBI Taxonomy" id="77635"/>
    <lineage>
        <taxon>Bacteria</taxon>
        <taxon>Bacillati</taxon>
        <taxon>Actinomycetota</taxon>
        <taxon>Actinomycetes</taxon>
        <taxon>Bifidobacteriales</taxon>
        <taxon>Bifidobacteriaceae</taxon>
        <taxon>Bifidobacterium</taxon>
    </lineage>
</organism>
<accession>A0A087EAC6</accession>
<dbReference type="InterPro" id="IPR044152">
    <property type="entry name" value="YqjM-like"/>
</dbReference>
<dbReference type="SUPFAM" id="SSF51395">
    <property type="entry name" value="FMN-linked oxidoreductases"/>
    <property type="match status" value="1"/>
</dbReference>
<dbReference type="PANTHER" id="PTHR43303:SF4">
    <property type="entry name" value="NADPH DEHYDROGENASE C23G7.10C-RELATED"/>
    <property type="match status" value="1"/>
</dbReference>
<keyword evidence="4" id="KW-0521">NADP</keyword>
<evidence type="ECO:0000256" key="4">
    <source>
        <dbReference type="ARBA" id="ARBA00022857"/>
    </source>
</evidence>
<dbReference type="Gene3D" id="3.20.20.70">
    <property type="entry name" value="Aldolase class I"/>
    <property type="match status" value="1"/>
</dbReference>
<evidence type="ECO:0000256" key="3">
    <source>
        <dbReference type="ARBA" id="ARBA00022643"/>
    </source>
</evidence>
<reference evidence="7 8" key="1">
    <citation type="submission" date="2014-03" db="EMBL/GenBank/DDBJ databases">
        <title>Genomics of Bifidobacteria.</title>
        <authorList>
            <person name="Ventura M."/>
            <person name="Milani C."/>
            <person name="Lugli G.A."/>
        </authorList>
    </citation>
    <scope>NUCLEOTIDE SEQUENCE [LARGE SCALE GENOMIC DNA]</scope>
    <source>
        <strain evidence="7 8">LMG 11597</strain>
    </source>
</reference>
<dbReference type="EC" id="1.6.99.1" evidence="7"/>
<evidence type="ECO:0000313" key="8">
    <source>
        <dbReference type="Proteomes" id="UP000029055"/>
    </source>
</evidence>
<gene>
    <name evidence="7" type="ORF">BISU_0739</name>
</gene>
<dbReference type="EMBL" id="JGZR01000003">
    <property type="protein sequence ID" value="KFJ04727.1"/>
    <property type="molecule type" value="Genomic_DNA"/>
</dbReference>
<evidence type="ECO:0000256" key="1">
    <source>
        <dbReference type="ARBA" id="ARBA00001917"/>
    </source>
</evidence>
<dbReference type="GO" id="GO:0010181">
    <property type="term" value="F:FMN binding"/>
    <property type="evidence" value="ECO:0007669"/>
    <property type="project" value="InterPro"/>
</dbReference>
<dbReference type="Proteomes" id="UP000029055">
    <property type="component" value="Unassembled WGS sequence"/>
</dbReference>
<dbReference type="InterPro" id="IPR001155">
    <property type="entry name" value="OxRdtase_FMN_N"/>
</dbReference>
<feature type="domain" description="NADH:flavin oxidoreductase/NADH oxidase N-terminal" evidence="6">
    <location>
        <begin position="16"/>
        <end position="354"/>
    </location>
</feature>
<proteinExistence type="predicted"/>
<keyword evidence="8" id="KW-1185">Reference proteome</keyword>
<dbReference type="STRING" id="77635.BISU_0739"/>
<dbReference type="InterPro" id="IPR013785">
    <property type="entry name" value="Aldolase_TIM"/>
</dbReference>
<dbReference type="eggNOG" id="COG1902">
    <property type="taxonomic scope" value="Bacteria"/>
</dbReference>
<evidence type="ECO:0000256" key="5">
    <source>
        <dbReference type="ARBA" id="ARBA00023002"/>
    </source>
</evidence>
<dbReference type="RefSeq" id="WP_024462666.1">
    <property type="nucleotide sequence ID" value="NZ_CP062939.1"/>
</dbReference>
<dbReference type="GO" id="GO:0003959">
    <property type="term" value="F:NADPH dehydrogenase activity"/>
    <property type="evidence" value="ECO:0007669"/>
    <property type="project" value="UniProtKB-EC"/>
</dbReference>
<dbReference type="Pfam" id="PF00724">
    <property type="entry name" value="Oxidored_FMN"/>
    <property type="match status" value="1"/>
</dbReference>
<keyword evidence="2" id="KW-0285">Flavoprotein</keyword>
<dbReference type="AlphaFoldDB" id="A0A087EAC6"/>
<protein>
    <submittedName>
        <fullName evidence="7">NADH-dependent flavin oxidoreductase BaiC</fullName>
        <ecNumber evidence="7">1.6.99.1</ecNumber>
    </submittedName>
</protein>
<name>A0A087EAC6_9BIFI</name>
<sequence length="374" mass="40690">MSKSVSKSVSQETPTLFEAMDLRGLTLRNRVWMPPMCMYSVPDRDGKPTPFHYQHYVSRSLGGFGMIIAEATAVSPEGRISPCDVGLWNDDQVAAWRWIVDGVKAAGAAFGVQLNHAGRKASTGCAGIGHENASVPFEDGGWRTVAPSPIPFGDYADPRELSVDEIHGIVDEFRNAAGRAVAAGFQMIQLHAAHGYLISQFLDPLSNNRRDEYGGDLAGRMRFLIEIVDAVRGAIPETMPLTVRISATDWATNGWNLEETIETSRVLKEHGIDLIDVSTGGIVAGVSIPVKPNYQVPFADAIRHDAGLPVTAVGLITKPKQAEKLLRAGKADAIEIGRAALRDPYWPLRAAHRLGLAAEQIPYPQQYVRGAFRD</sequence>
<dbReference type="OrthoDB" id="3169239at2"/>
<keyword evidence="3" id="KW-0288">FMN</keyword>
<dbReference type="GO" id="GO:0050661">
    <property type="term" value="F:NADP binding"/>
    <property type="evidence" value="ECO:0007669"/>
    <property type="project" value="InterPro"/>
</dbReference>
<evidence type="ECO:0000313" key="7">
    <source>
        <dbReference type="EMBL" id="KFJ04727.1"/>
    </source>
</evidence>
<comment type="cofactor">
    <cofactor evidence="1">
        <name>FMN</name>
        <dbReference type="ChEBI" id="CHEBI:58210"/>
    </cofactor>
</comment>
<evidence type="ECO:0000256" key="2">
    <source>
        <dbReference type="ARBA" id="ARBA00022630"/>
    </source>
</evidence>
<dbReference type="PANTHER" id="PTHR43303">
    <property type="entry name" value="NADPH DEHYDROGENASE C23G7.10C-RELATED"/>
    <property type="match status" value="1"/>
</dbReference>
<keyword evidence="5 7" id="KW-0560">Oxidoreductase</keyword>
<comment type="caution">
    <text evidence="7">The sequence shown here is derived from an EMBL/GenBank/DDBJ whole genome shotgun (WGS) entry which is preliminary data.</text>
</comment>
<dbReference type="CDD" id="cd02932">
    <property type="entry name" value="OYE_YqiM_FMN"/>
    <property type="match status" value="1"/>
</dbReference>